<proteinExistence type="predicted"/>
<dbReference type="RefSeq" id="WP_345920459.1">
    <property type="nucleotide sequence ID" value="NZ_JBDIVE010000008.1"/>
</dbReference>
<reference evidence="1 2" key="1">
    <citation type="journal article" date="2018" name="Int. J. Syst. Evol. Microbiol.">
        <title>Uliginosibacterium sediminicola sp. nov., isolated from freshwater sediment.</title>
        <authorList>
            <person name="Hwang W.M."/>
            <person name="Kim S.M."/>
            <person name="Kang K."/>
            <person name="Ahn T.Y."/>
        </authorList>
    </citation>
    <scope>NUCLEOTIDE SEQUENCE [LARGE SCALE GENOMIC DNA]</scope>
    <source>
        <strain evidence="1 2">M1-21</strain>
    </source>
</reference>
<sequence length="523" mass="57965">MDIRLPPRLARFGFLQSVLPAVSFSIAPSTREMSSWVAGLPAEQPLVVLDSLAERAKAVAHSSVSPSRRFRQLEQLAQHAEPLLKRLEAQLDACRLPLDSASKAAANTADRLLKSLSEAHLHIVQTIKPSSIQRRLHGKTFAMAMLRAAQLINRRSAVVHRAHAAGSPRRWKLLRKLLEIGEQYALLNQPAIPGSSDTLEQAIARECLMSLCDPASLENSELGRIRFYIERFGHLAKLRKEVSLFEDTSAGLFVFGNGPRGPSQLRADQVLGDKERVLDCRELLARARHHLAGLRQGLHATKLGLPMVANEASYAYMLSRCVEQWSEAKTRRHTREDYLPLAELVSGFDAIRQFLSSTAFRRRESDRLQGAGAGLSVASEWRILDQSRSGFGLRQASAHTLPVSIGEVVAMRPLERSHVHICVTRRLRHEDEGCNIGLERLSGSALPTLIEKTLADGSTHSIPVLLLPRSVCFDGGPAMLAPHDDVTVGMVLRVAQREGDLRFRLEGVSERLASCELWQLTRI</sequence>
<dbReference type="Proteomes" id="UP001410394">
    <property type="component" value="Unassembled WGS sequence"/>
</dbReference>
<comment type="caution">
    <text evidence="1">The sequence shown here is derived from an EMBL/GenBank/DDBJ whole genome shotgun (WGS) entry which is preliminary data.</text>
</comment>
<organism evidence="1 2">
    <name type="scientific">Uliginosibacterium sediminicola</name>
    <dbReference type="NCBI Taxonomy" id="2024550"/>
    <lineage>
        <taxon>Bacteria</taxon>
        <taxon>Pseudomonadati</taxon>
        <taxon>Pseudomonadota</taxon>
        <taxon>Betaproteobacteria</taxon>
        <taxon>Rhodocyclales</taxon>
        <taxon>Zoogloeaceae</taxon>
        <taxon>Uliginosibacterium</taxon>
    </lineage>
</organism>
<name>A0ABU9Z1G9_9RHOO</name>
<accession>A0ABU9Z1G9</accession>
<gene>
    <name evidence="1" type="ORF">ABDB84_14475</name>
</gene>
<keyword evidence="2" id="KW-1185">Reference proteome</keyword>
<protein>
    <recommendedName>
        <fullName evidence="3">PilZ domain-containing protein</fullName>
    </recommendedName>
</protein>
<evidence type="ECO:0000313" key="2">
    <source>
        <dbReference type="Proteomes" id="UP001410394"/>
    </source>
</evidence>
<evidence type="ECO:0000313" key="1">
    <source>
        <dbReference type="EMBL" id="MEN3069689.1"/>
    </source>
</evidence>
<dbReference type="EMBL" id="JBDIVE010000008">
    <property type="protein sequence ID" value="MEN3069689.1"/>
    <property type="molecule type" value="Genomic_DNA"/>
</dbReference>
<evidence type="ECO:0008006" key="3">
    <source>
        <dbReference type="Google" id="ProtNLM"/>
    </source>
</evidence>